<evidence type="ECO:0000256" key="1">
    <source>
        <dbReference type="ARBA" id="ARBA00005417"/>
    </source>
</evidence>
<dbReference type="InterPro" id="IPR003439">
    <property type="entry name" value="ABC_transporter-like_ATP-bd"/>
</dbReference>
<keyword evidence="6" id="KW-1278">Translocase</keyword>
<dbReference type="InterPro" id="IPR003593">
    <property type="entry name" value="AAA+_ATPase"/>
</dbReference>
<dbReference type="FunFam" id="3.40.50.300:FF:000056">
    <property type="entry name" value="Cell division ATP-binding protein FtsE"/>
    <property type="match status" value="1"/>
</dbReference>
<keyword evidence="3" id="KW-1003">Cell membrane</keyword>
<dbReference type="GO" id="GO:0006865">
    <property type="term" value="P:amino acid transport"/>
    <property type="evidence" value="ECO:0007669"/>
    <property type="project" value="UniProtKB-KW"/>
</dbReference>
<organism evidence="10 11">
    <name type="scientific">Gottfriedia endophytica</name>
    <dbReference type="NCBI Taxonomy" id="2820819"/>
    <lineage>
        <taxon>Bacteria</taxon>
        <taxon>Bacillati</taxon>
        <taxon>Bacillota</taxon>
        <taxon>Bacilli</taxon>
        <taxon>Bacillales</taxon>
        <taxon>Bacillaceae</taxon>
        <taxon>Gottfriedia</taxon>
    </lineage>
</organism>
<keyword evidence="7" id="KW-0029">Amino-acid transport</keyword>
<evidence type="ECO:0000313" key="10">
    <source>
        <dbReference type="EMBL" id="MBP0725640.1"/>
    </source>
</evidence>
<dbReference type="InterPro" id="IPR050086">
    <property type="entry name" value="MetN_ABC_transporter-like"/>
</dbReference>
<dbReference type="InterPro" id="IPR018449">
    <property type="entry name" value="NIL_domain"/>
</dbReference>
<dbReference type="InterPro" id="IPR041701">
    <property type="entry name" value="MetN_ABC"/>
</dbReference>
<keyword evidence="8" id="KW-0472">Membrane</keyword>
<feature type="domain" description="ABC transporter" evidence="9">
    <location>
        <begin position="2"/>
        <end position="241"/>
    </location>
</feature>
<gene>
    <name evidence="10" type="ORF">J5Y03_10705</name>
</gene>
<dbReference type="SUPFAM" id="SSF52540">
    <property type="entry name" value="P-loop containing nucleoside triphosphate hydrolases"/>
    <property type="match status" value="1"/>
</dbReference>
<comment type="similarity">
    <text evidence="1">Belongs to the ABC transporter superfamily.</text>
</comment>
<dbReference type="GO" id="GO:0016887">
    <property type="term" value="F:ATP hydrolysis activity"/>
    <property type="evidence" value="ECO:0007669"/>
    <property type="project" value="InterPro"/>
</dbReference>
<evidence type="ECO:0000256" key="6">
    <source>
        <dbReference type="ARBA" id="ARBA00022967"/>
    </source>
</evidence>
<dbReference type="SMART" id="SM00382">
    <property type="entry name" value="AAA"/>
    <property type="match status" value="1"/>
</dbReference>
<dbReference type="PANTHER" id="PTHR43166:SF36">
    <property type="entry name" value="METHIONINE IMPORT ATP-BINDING PROTEIN METN 2"/>
    <property type="match status" value="1"/>
</dbReference>
<dbReference type="Pfam" id="PF09383">
    <property type="entry name" value="NIL"/>
    <property type="match status" value="1"/>
</dbReference>
<dbReference type="PROSITE" id="PS00211">
    <property type="entry name" value="ABC_TRANSPORTER_1"/>
    <property type="match status" value="1"/>
</dbReference>
<dbReference type="EMBL" id="JAGIYQ010000006">
    <property type="protein sequence ID" value="MBP0725640.1"/>
    <property type="molecule type" value="Genomic_DNA"/>
</dbReference>
<dbReference type="GO" id="GO:0005886">
    <property type="term" value="C:plasma membrane"/>
    <property type="evidence" value="ECO:0007669"/>
    <property type="project" value="UniProtKB-ARBA"/>
</dbReference>
<dbReference type="PANTHER" id="PTHR43166">
    <property type="entry name" value="AMINO ACID IMPORT ATP-BINDING PROTEIN"/>
    <property type="match status" value="1"/>
</dbReference>
<evidence type="ECO:0000256" key="8">
    <source>
        <dbReference type="ARBA" id="ARBA00023136"/>
    </source>
</evidence>
<evidence type="ECO:0000256" key="2">
    <source>
        <dbReference type="ARBA" id="ARBA00022448"/>
    </source>
</evidence>
<dbReference type="SUPFAM" id="SSF55021">
    <property type="entry name" value="ACT-like"/>
    <property type="match status" value="1"/>
</dbReference>
<evidence type="ECO:0000256" key="4">
    <source>
        <dbReference type="ARBA" id="ARBA00022741"/>
    </source>
</evidence>
<dbReference type="RefSeq" id="WP_209405425.1">
    <property type="nucleotide sequence ID" value="NZ_JAGIYQ010000006.1"/>
</dbReference>
<accession>A0A940NQ09</accession>
<dbReference type="InterPro" id="IPR017871">
    <property type="entry name" value="ABC_transporter-like_CS"/>
</dbReference>
<dbReference type="Gene3D" id="3.30.70.260">
    <property type="match status" value="1"/>
</dbReference>
<name>A0A940NQ09_9BACI</name>
<dbReference type="InterPro" id="IPR027417">
    <property type="entry name" value="P-loop_NTPase"/>
</dbReference>
<evidence type="ECO:0000256" key="7">
    <source>
        <dbReference type="ARBA" id="ARBA00022970"/>
    </source>
</evidence>
<evidence type="ECO:0000256" key="3">
    <source>
        <dbReference type="ARBA" id="ARBA00022475"/>
    </source>
</evidence>
<dbReference type="Gene3D" id="3.40.50.300">
    <property type="entry name" value="P-loop containing nucleotide triphosphate hydrolases"/>
    <property type="match status" value="1"/>
</dbReference>
<comment type="caution">
    <text evidence="10">The sequence shown here is derived from an EMBL/GenBank/DDBJ whole genome shotgun (WGS) entry which is preliminary data.</text>
</comment>
<evidence type="ECO:0000313" key="11">
    <source>
        <dbReference type="Proteomes" id="UP000682134"/>
    </source>
</evidence>
<dbReference type="PROSITE" id="PS50893">
    <property type="entry name" value="ABC_TRANSPORTER_2"/>
    <property type="match status" value="1"/>
</dbReference>
<dbReference type="InterPro" id="IPR045865">
    <property type="entry name" value="ACT-like_dom_sf"/>
</dbReference>
<protein>
    <submittedName>
        <fullName evidence="10">Methionine ABC transporter ATP-binding protein</fullName>
    </submittedName>
</protein>
<evidence type="ECO:0000259" key="9">
    <source>
        <dbReference type="PROSITE" id="PS50893"/>
    </source>
</evidence>
<reference evidence="10" key="1">
    <citation type="submission" date="2021-04" db="EMBL/GenBank/DDBJ databases">
        <title>Genome seq and assembly of Bacillus sp.</title>
        <authorList>
            <person name="Chhetri G."/>
        </authorList>
    </citation>
    <scope>NUCLEOTIDE SEQUENCE</scope>
    <source>
        <strain evidence="10">RG28</strain>
    </source>
</reference>
<dbReference type="CDD" id="cd03258">
    <property type="entry name" value="ABC_MetN_methionine_transporter"/>
    <property type="match status" value="1"/>
</dbReference>
<proteinExistence type="inferred from homology"/>
<keyword evidence="5 10" id="KW-0067">ATP-binding</keyword>
<dbReference type="AlphaFoldDB" id="A0A940NQ09"/>
<dbReference type="SMART" id="SM00930">
    <property type="entry name" value="NIL"/>
    <property type="match status" value="1"/>
</dbReference>
<sequence>MIEIQQISKTYNGKNGQVHAVKNVSLTIRKGEIFGMIGYSGAGKSTLLRMLNGLETPTDGEIVIDGVSISKSKASHLRKERQKIGMIFQHFNLLWSRTVLENILFPLEIAGVPKKQRVDRAKELVRLVGLEGRENAYPSELSGGQKQRVGIARALANEPKVLLCDEATSALDPETTDSILSLLTDINRGLGITIVLITHEMHVIQKICQRVAVMENGEVVELGAVLDVFTNPQQDITKKFVKQIKGSEEFVTELTRDASSNGNTKKLTFTQSHVQQPHISEAVKLFNIEINILNGKIVQTSEGSYGTLLVQMIGKTENIENAVSYLQSQQVEVEVV</sequence>
<dbReference type="Proteomes" id="UP000682134">
    <property type="component" value="Unassembled WGS sequence"/>
</dbReference>
<keyword evidence="11" id="KW-1185">Reference proteome</keyword>
<evidence type="ECO:0000256" key="5">
    <source>
        <dbReference type="ARBA" id="ARBA00022840"/>
    </source>
</evidence>
<keyword evidence="4" id="KW-0547">Nucleotide-binding</keyword>
<dbReference type="Pfam" id="PF00005">
    <property type="entry name" value="ABC_tran"/>
    <property type="match status" value="1"/>
</dbReference>
<keyword evidence="2" id="KW-0813">Transport</keyword>
<dbReference type="GO" id="GO:0005524">
    <property type="term" value="F:ATP binding"/>
    <property type="evidence" value="ECO:0007669"/>
    <property type="project" value="UniProtKB-KW"/>
</dbReference>